<dbReference type="OrthoDB" id="6388605at2"/>
<dbReference type="Gene3D" id="3.30.160.170">
    <property type="entry name" value="FlaG-like"/>
    <property type="match status" value="1"/>
</dbReference>
<dbReference type="InterPro" id="IPR035924">
    <property type="entry name" value="FlaG-like_sf"/>
</dbReference>
<comment type="caution">
    <text evidence="2">The sequence shown here is derived from an EMBL/GenBank/DDBJ whole genome shotgun (WGS) entry which is preliminary data.</text>
</comment>
<feature type="compositionally biased region" description="Basic and acidic residues" evidence="1">
    <location>
        <begin position="13"/>
        <end position="22"/>
    </location>
</feature>
<dbReference type="Pfam" id="PF03646">
    <property type="entry name" value="FlaG"/>
    <property type="match status" value="1"/>
</dbReference>
<feature type="region of interest" description="Disordered" evidence="1">
    <location>
        <begin position="1"/>
        <end position="50"/>
    </location>
</feature>
<keyword evidence="3" id="KW-1185">Reference proteome</keyword>
<gene>
    <name evidence="2" type="ORF">DBZ36_03985</name>
</gene>
<feature type="compositionally biased region" description="Polar residues" evidence="1">
    <location>
        <begin position="1"/>
        <end position="12"/>
    </location>
</feature>
<evidence type="ECO:0008006" key="4">
    <source>
        <dbReference type="Google" id="ProtNLM"/>
    </source>
</evidence>
<reference evidence="2 3" key="1">
    <citation type="submission" date="2018-09" db="EMBL/GenBank/DDBJ databases">
        <authorList>
            <person name="Wang Z."/>
        </authorList>
    </citation>
    <scope>NUCLEOTIDE SEQUENCE [LARGE SCALE GENOMIC DNA]</scope>
    <source>
        <strain evidence="2 3">ALS 81</strain>
    </source>
</reference>
<dbReference type="EMBL" id="RAQO01000004">
    <property type="protein sequence ID" value="RKF19635.1"/>
    <property type="molecule type" value="Genomic_DNA"/>
</dbReference>
<evidence type="ECO:0000256" key="1">
    <source>
        <dbReference type="SAM" id="MobiDB-lite"/>
    </source>
</evidence>
<dbReference type="SUPFAM" id="SSF160214">
    <property type="entry name" value="FlaG-like"/>
    <property type="match status" value="1"/>
</dbReference>
<name>A0A420EG02_9ALTE</name>
<dbReference type="PANTHER" id="PTHR37166">
    <property type="entry name" value="PROTEIN FLAG"/>
    <property type="match status" value="1"/>
</dbReference>
<dbReference type="Proteomes" id="UP000286482">
    <property type="component" value="Unassembled WGS sequence"/>
</dbReference>
<proteinExistence type="predicted"/>
<dbReference type="RefSeq" id="WP_120353640.1">
    <property type="nucleotide sequence ID" value="NZ_RAQO01000004.1"/>
</dbReference>
<sequence>MDTSISSIGSTDVSRDILRDSQKTNAEIDPLTKTSKASEAVEKTEATQTAEVDLKKTEELKEISREAIEDIADSVNTVMETLDRDIRFVIDDKDGEYFTSIVDKNTKELIREIPNQEVRDLAEKLQNYNAAINEVSGLFVDKLI</sequence>
<accession>A0A420EG02</accession>
<evidence type="ECO:0000313" key="2">
    <source>
        <dbReference type="EMBL" id="RKF19635.1"/>
    </source>
</evidence>
<protein>
    <recommendedName>
        <fullName evidence="4">Flagellar protein FlaG</fullName>
    </recommendedName>
</protein>
<dbReference type="InterPro" id="IPR005186">
    <property type="entry name" value="FlaG"/>
</dbReference>
<evidence type="ECO:0000313" key="3">
    <source>
        <dbReference type="Proteomes" id="UP000286482"/>
    </source>
</evidence>
<dbReference type="AlphaFoldDB" id="A0A420EG02"/>
<organism evidence="2 3">
    <name type="scientific">Alginatibacterium sediminis</name>
    <dbReference type="NCBI Taxonomy" id="2164068"/>
    <lineage>
        <taxon>Bacteria</taxon>
        <taxon>Pseudomonadati</taxon>
        <taxon>Pseudomonadota</taxon>
        <taxon>Gammaproteobacteria</taxon>
        <taxon>Alteromonadales</taxon>
        <taxon>Alteromonadaceae</taxon>
        <taxon>Alginatibacterium</taxon>
    </lineage>
</organism>
<dbReference type="PANTHER" id="PTHR37166:SF1">
    <property type="entry name" value="PROTEIN FLAG"/>
    <property type="match status" value="1"/>
</dbReference>